<dbReference type="Proteomes" id="UP001331691">
    <property type="component" value="Unassembled WGS sequence"/>
</dbReference>
<keyword evidence="8" id="KW-0998">Cell outer membrane</keyword>
<evidence type="ECO:0000256" key="6">
    <source>
        <dbReference type="ARBA" id="ARBA00023114"/>
    </source>
</evidence>
<dbReference type="GO" id="GO:0034220">
    <property type="term" value="P:monoatomic ion transmembrane transport"/>
    <property type="evidence" value="ECO:0007669"/>
    <property type="project" value="InterPro"/>
</dbReference>
<keyword evidence="6" id="KW-0626">Porin</keyword>
<accession>A0AB35X599</accession>
<comment type="similarity">
    <text evidence="2">Belongs to the Gram-negative porin family.</text>
</comment>
<keyword evidence="5 9" id="KW-0732">Signal</keyword>
<keyword evidence="4" id="KW-0812">Transmembrane</keyword>
<feature type="signal peptide" evidence="9">
    <location>
        <begin position="1"/>
        <end position="22"/>
    </location>
</feature>
<evidence type="ECO:0000256" key="4">
    <source>
        <dbReference type="ARBA" id="ARBA00022692"/>
    </source>
</evidence>
<protein>
    <submittedName>
        <fullName evidence="10">Porin</fullName>
    </submittedName>
</protein>
<evidence type="ECO:0000256" key="2">
    <source>
        <dbReference type="ARBA" id="ARBA00007539"/>
    </source>
</evidence>
<keyword evidence="6" id="KW-0406">Ion transport</keyword>
<name>A0AB35X599_9ENTR</name>
<dbReference type="InterPro" id="IPR001897">
    <property type="entry name" value="Porin_gammaproteobac"/>
</dbReference>
<evidence type="ECO:0000256" key="3">
    <source>
        <dbReference type="ARBA" id="ARBA00022452"/>
    </source>
</evidence>
<evidence type="ECO:0000313" key="11">
    <source>
        <dbReference type="Proteomes" id="UP001331691"/>
    </source>
</evidence>
<keyword evidence="7" id="KW-0472">Membrane</keyword>
<proteinExistence type="inferred from homology"/>
<dbReference type="AlphaFoldDB" id="A0AB35X599"/>
<dbReference type="GeneID" id="85162903"/>
<dbReference type="GO" id="GO:0015288">
    <property type="term" value="F:porin activity"/>
    <property type="evidence" value="ECO:0007669"/>
    <property type="project" value="UniProtKB-KW"/>
</dbReference>
<dbReference type="RefSeq" id="WP_115074628.1">
    <property type="nucleotide sequence ID" value="NZ_AP022665.1"/>
</dbReference>
<dbReference type="CDD" id="cd00342">
    <property type="entry name" value="gram_neg_porins"/>
    <property type="match status" value="1"/>
</dbReference>
<dbReference type="InterPro" id="IPR033900">
    <property type="entry name" value="Gram_neg_porin_domain"/>
</dbReference>
<dbReference type="PRINTS" id="PR00182">
    <property type="entry name" value="ECOLNEIPORIN"/>
</dbReference>
<dbReference type="Gene3D" id="2.40.160.10">
    <property type="entry name" value="Porin"/>
    <property type="match status" value="1"/>
</dbReference>
<reference evidence="10 11" key="1">
    <citation type="submission" date="2023-10" db="EMBL/GenBank/DDBJ databases">
        <title>Wastewater isolates of ESBL- and carbapenemase-producing Gram-negative bacteria from New Zealand.</title>
        <authorList>
            <person name="Straub C."/>
            <person name="Weaver L."/>
            <person name="Cornelius A."/>
            <person name="Mcgill E."/>
            <person name="Dyet K."/>
            <person name="White L."/>
            <person name="Pattis I."/>
        </authorList>
    </citation>
    <scope>NUCLEOTIDE SEQUENCE [LARGE SCALE GENOMIC DNA]</scope>
    <source>
        <strain evidence="10 11">ESBL09</strain>
    </source>
</reference>
<evidence type="ECO:0000256" key="9">
    <source>
        <dbReference type="SAM" id="SignalP"/>
    </source>
</evidence>
<sequence>MMKRNILAVVIPALLVAGAANAAEIYNKNANKLDFYGKAVGEHIWTTNGDTASDDTTYARIGFKGETQINDQLVGYGQWEYNMDASNAEGSQGTKTRLAFAGLKFGDAGSLDYGRNYGAIYDVAAYTDMLVEWGGDSWAATDNFMNGRSSGLLTYRNNNFFGLVDGLSFALQYQGKNERSNPVVTTFNSDGTVKDVGYGGNGAKANGDGFSTSAQYDFGNGIALAAGYEVADRTNDQVNPGSTTVAGVTHTWASAGGSKAEAWSTAAKYDANNVYAAVMYAETLNMTREPDNNFANKTQNFEAVVQYQFDFGLRPSIGYVQSKGKDLIARGDFKGGDADLVKYIEVGTWYYFNKNMNVYAAYKFNLLDDNTYSAESGLATDDQAAVGIVYQF</sequence>
<evidence type="ECO:0000256" key="5">
    <source>
        <dbReference type="ARBA" id="ARBA00022729"/>
    </source>
</evidence>
<organism evidence="10 11">
    <name type="scientific">Kluyvera ascorbata</name>
    <dbReference type="NCBI Taxonomy" id="51288"/>
    <lineage>
        <taxon>Bacteria</taxon>
        <taxon>Pseudomonadati</taxon>
        <taxon>Pseudomonadota</taxon>
        <taxon>Gammaproteobacteria</taxon>
        <taxon>Enterobacterales</taxon>
        <taxon>Enterobacteriaceae</taxon>
        <taxon>Kluyvera</taxon>
    </lineage>
</organism>
<dbReference type="EMBL" id="JAZKKV010000001">
    <property type="protein sequence ID" value="MEE9654398.1"/>
    <property type="molecule type" value="Genomic_DNA"/>
</dbReference>
<dbReference type="PANTHER" id="PTHR34501">
    <property type="entry name" value="PROTEIN YDDL-RELATED"/>
    <property type="match status" value="1"/>
</dbReference>
<keyword evidence="6" id="KW-0813">Transport</keyword>
<dbReference type="GO" id="GO:0046930">
    <property type="term" value="C:pore complex"/>
    <property type="evidence" value="ECO:0007669"/>
    <property type="project" value="UniProtKB-KW"/>
</dbReference>
<evidence type="ECO:0000256" key="8">
    <source>
        <dbReference type="ARBA" id="ARBA00023237"/>
    </source>
</evidence>
<keyword evidence="11" id="KW-1185">Reference proteome</keyword>
<feature type="chain" id="PRO_5044284612" evidence="9">
    <location>
        <begin position="23"/>
        <end position="392"/>
    </location>
</feature>
<evidence type="ECO:0000256" key="1">
    <source>
        <dbReference type="ARBA" id="ARBA00004571"/>
    </source>
</evidence>
<dbReference type="PRINTS" id="PR00183">
    <property type="entry name" value="ECOLIPORIN"/>
</dbReference>
<evidence type="ECO:0000313" key="10">
    <source>
        <dbReference type="EMBL" id="MEE9654398.1"/>
    </source>
</evidence>
<comment type="caution">
    <text evidence="10">The sequence shown here is derived from an EMBL/GenBank/DDBJ whole genome shotgun (WGS) entry which is preliminary data.</text>
</comment>
<dbReference type="GO" id="GO:0009279">
    <property type="term" value="C:cell outer membrane"/>
    <property type="evidence" value="ECO:0007669"/>
    <property type="project" value="UniProtKB-SubCell"/>
</dbReference>
<dbReference type="PANTHER" id="PTHR34501:SF8">
    <property type="entry name" value="OUTER MEMBRANE PORIN N-RELATED"/>
    <property type="match status" value="1"/>
</dbReference>
<gene>
    <name evidence="10" type="ORF">V4836_09555</name>
</gene>
<dbReference type="InterPro" id="IPR050298">
    <property type="entry name" value="Gram-neg_bact_OMP"/>
</dbReference>
<dbReference type="SUPFAM" id="SSF56935">
    <property type="entry name" value="Porins"/>
    <property type="match status" value="1"/>
</dbReference>
<evidence type="ECO:0000256" key="7">
    <source>
        <dbReference type="ARBA" id="ARBA00023136"/>
    </source>
</evidence>
<keyword evidence="3" id="KW-1134">Transmembrane beta strand</keyword>
<dbReference type="InterPro" id="IPR023614">
    <property type="entry name" value="Porin_dom_sf"/>
</dbReference>
<dbReference type="InterPro" id="IPR001702">
    <property type="entry name" value="Porin_Gram-ve"/>
</dbReference>
<comment type="subcellular location">
    <subcellularLocation>
        <location evidence="1">Cell outer membrane</location>
        <topology evidence="1">Multi-pass membrane protein</topology>
    </subcellularLocation>
</comment>
<dbReference type="Pfam" id="PF00267">
    <property type="entry name" value="Porin_1"/>
    <property type="match status" value="1"/>
</dbReference>